<keyword evidence="4" id="KW-1185">Reference proteome</keyword>
<reference evidence="3 4" key="1">
    <citation type="submission" date="2018-06" db="EMBL/GenBank/DDBJ databases">
        <authorList>
            <consortium name="Pathogen Informatics"/>
            <person name="Doyle S."/>
        </authorList>
    </citation>
    <scope>NUCLEOTIDE SEQUENCE [LARGE SCALE GENOMIC DNA]</scope>
    <source>
        <strain evidence="3 4">NCTC11087</strain>
    </source>
</reference>
<dbReference type="GeneID" id="77462951"/>
<evidence type="ECO:0000259" key="2">
    <source>
        <dbReference type="Pfam" id="PF23988"/>
    </source>
</evidence>
<feature type="domain" description="DUF7309" evidence="2">
    <location>
        <begin position="9"/>
        <end position="179"/>
    </location>
</feature>
<dbReference type="Proteomes" id="UP000255523">
    <property type="component" value="Unassembled WGS sequence"/>
</dbReference>
<dbReference type="EMBL" id="UHFX01000003">
    <property type="protein sequence ID" value="SUO05085.1"/>
    <property type="molecule type" value="Genomic_DNA"/>
</dbReference>
<evidence type="ECO:0000313" key="4">
    <source>
        <dbReference type="Proteomes" id="UP000255523"/>
    </source>
</evidence>
<name>A0A380LPF2_9FIRM</name>
<dbReference type="OrthoDB" id="9801392at2"/>
<proteinExistence type="predicted"/>
<organism evidence="3 4">
    <name type="scientific">Faecalicoccus pleomorphus</name>
    <dbReference type="NCBI Taxonomy" id="1323"/>
    <lineage>
        <taxon>Bacteria</taxon>
        <taxon>Bacillati</taxon>
        <taxon>Bacillota</taxon>
        <taxon>Erysipelotrichia</taxon>
        <taxon>Erysipelotrichales</taxon>
        <taxon>Erysipelotrichaceae</taxon>
        <taxon>Faecalicoccus</taxon>
    </lineage>
</organism>
<evidence type="ECO:0000259" key="1">
    <source>
        <dbReference type="Pfam" id="PF22007"/>
    </source>
</evidence>
<dbReference type="InterPro" id="IPR054216">
    <property type="entry name" value="DUF6930"/>
</dbReference>
<dbReference type="Pfam" id="PF22007">
    <property type="entry name" value="DUF6930"/>
    <property type="match status" value="1"/>
</dbReference>
<dbReference type="AlphaFoldDB" id="A0A380LPF2"/>
<feature type="domain" description="DUF6930" evidence="1">
    <location>
        <begin position="221"/>
        <end position="335"/>
    </location>
</feature>
<gene>
    <name evidence="3" type="ORF">NCTC11087_02020</name>
</gene>
<protein>
    <submittedName>
        <fullName evidence="3">Uncharacterized protein</fullName>
    </submittedName>
</protein>
<accession>A0A380LPF2</accession>
<evidence type="ECO:0000313" key="3">
    <source>
        <dbReference type="EMBL" id="SUO05085.1"/>
    </source>
</evidence>
<dbReference type="InterPro" id="IPR055733">
    <property type="entry name" value="DUF7309"/>
</dbReference>
<sequence length="339" mass="39783">MQQATLEQWRQLYKEADELKKKKPWTIFEDIDLIAVQLEGKREPYFCSIMGRQGNCPGITMYYGMDGYSDLCMIMYSYQYSAPTTYIMGDITCMTCYYGDVSEIEPEQRKLIQDLGLNYQGANDWTYFYSFEPRYVPVTLNRDEVVQCRKIMEVLNKVVDMVMEDQEYLPDFENGELLMAGWDSDQEGEEPSLTIYPLPVPNTLPRFLTIKVEDSVLEEFKGYERTDMELVMDLNYLFTPIDDPDYDRPINPLLVLAYDLKEDFILAGDVLTLDHDEMETVVSIFFHIIEKYGIPKKLYARNPRILIGMEYLCEQLQIEIVNDPLQELDDIYQDIQQTI</sequence>
<dbReference type="Pfam" id="PF23988">
    <property type="entry name" value="DUF7309"/>
    <property type="match status" value="1"/>
</dbReference>
<dbReference type="RefSeq" id="WP_022789741.1">
    <property type="nucleotide sequence ID" value="NZ_UHFX01000003.1"/>
</dbReference>